<keyword evidence="9" id="KW-1133">Transmembrane helix</keyword>
<keyword evidence="9" id="KW-0812">Transmembrane</keyword>
<dbReference type="EMBL" id="CP047020">
    <property type="protein sequence ID" value="QHA04268.1"/>
    <property type="molecule type" value="Genomic_DNA"/>
</dbReference>
<dbReference type="RefSeq" id="WP_158919978.1">
    <property type="nucleotide sequence ID" value="NZ_CP047020.1"/>
</dbReference>
<keyword evidence="6 11" id="KW-0418">Kinase</keyword>
<gene>
    <name evidence="11" type="ORF">GQF42_14080</name>
</gene>
<evidence type="ECO:0000259" key="10">
    <source>
        <dbReference type="SMART" id="SM00387"/>
    </source>
</evidence>
<evidence type="ECO:0000256" key="8">
    <source>
        <dbReference type="ARBA" id="ARBA00023012"/>
    </source>
</evidence>
<evidence type="ECO:0000256" key="2">
    <source>
        <dbReference type="ARBA" id="ARBA00012438"/>
    </source>
</evidence>
<dbReference type="GO" id="GO:0000155">
    <property type="term" value="F:phosphorelay sensor kinase activity"/>
    <property type="evidence" value="ECO:0007669"/>
    <property type="project" value="InterPro"/>
</dbReference>
<dbReference type="PANTHER" id="PTHR24421:SF10">
    <property type="entry name" value="NITRATE_NITRITE SENSOR PROTEIN NARQ"/>
    <property type="match status" value="1"/>
</dbReference>
<reference evidence="11 12" key="1">
    <citation type="submission" date="2019-12" db="EMBL/GenBank/DDBJ databases">
        <title>Streptomyces sp. strain T44 isolated from rhizosphere soil of Broussonetia papyrifera.</title>
        <authorList>
            <person name="Mo P."/>
        </authorList>
    </citation>
    <scope>NUCLEOTIDE SEQUENCE [LARGE SCALE GENOMIC DNA]</scope>
    <source>
        <strain evidence="11 12">T44</strain>
    </source>
</reference>
<dbReference type="AlphaFoldDB" id="A0A6I6MUE7"/>
<dbReference type="InterPro" id="IPR036890">
    <property type="entry name" value="HATPase_C_sf"/>
</dbReference>
<evidence type="ECO:0000256" key="6">
    <source>
        <dbReference type="ARBA" id="ARBA00022777"/>
    </source>
</evidence>
<feature type="transmembrane region" description="Helical" evidence="9">
    <location>
        <begin position="114"/>
        <end position="134"/>
    </location>
</feature>
<dbReference type="GO" id="GO:0016020">
    <property type="term" value="C:membrane"/>
    <property type="evidence" value="ECO:0007669"/>
    <property type="project" value="InterPro"/>
</dbReference>
<dbReference type="InterPro" id="IPR050482">
    <property type="entry name" value="Sensor_HK_TwoCompSys"/>
</dbReference>
<evidence type="ECO:0000313" key="12">
    <source>
        <dbReference type="Proteomes" id="UP000436138"/>
    </source>
</evidence>
<proteinExistence type="predicted"/>
<keyword evidence="7" id="KW-0067">ATP-binding</keyword>
<dbReference type="SMART" id="SM00387">
    <property type="entry name" value="HATPase_c"/>
    <property type="match status" value="1"/>
</dbReference>
<evidence type="ECO:0000313" key="11">
    <source>
        <dbReference type="EMBL" id="QHA04268.1"/>
    </source>
</evidence>
<keyword evidence="9" id="KW-0472">Membrane</keyword>
<dbReference type="InterPro" id="IPR003594">
    <property type="entry name" value="HATPase_dom"/>
</dbReference>
<organism evidence="11 12">
    <name type="scientific">Streptomyces broussonetiae</name>
    <dbReference type="NCBI Taxonomy" id="2686304"/>
    <lineage>
        <taxon>Bacteria</taxon>
        <taxon>Bacillati</taxon>
        <taxon>Actinomycetota</taxon>
        <taxon>Actinomycetes</taxon>
        <taxon>Kitasatosporales</taxon>
        <taxon>Streptomycetaceae</taxon>
        <taxon>Streptomyces</taxon>
    </lineage>
</organism>
<keyword evidence="8" id="KW-0902">Two-component regulatory system</keyword>
<comment type="catalytic activity">
    <reaction evidence="1">
        <text>ATP + protein L-histidine = ADP + protein N-phospho-L-histidine.</text>
        <dbReference type="EC" id="2.7.13.3"/>
    </reaction>
</comment>
<dbReference type="Gene3D" id="3.30.565.10">
    <property type="entry name" value="Histidine kinase-like ATPase, C-terminal domain"/>
    <property type="match status" value="1"/>
</dbReference>
<protein>
    <recommendedName>
        <fullName evidence="2">histidine kinase</fullName>
        <ecNumber evidence="2">2.7.13.3</ecNumber>
    </recommendedName>
</protein>
<evidence type="ECO:0000256" key="3">
    <source>
        <dbReference type="ARBA" id="ARBA00022553"/>
    </source>
</evidence>
<dbReference type="Proteomes" id="UP000436138">
    <property type="component" value="Chromosome"/>
</dbReference>
<dbReference type="GO" id="GO:0046983">
    <property type="term" value="F:protein dimerization activity"/>
    <property type="evidence" value="ECO:0007669"/>
    <property type="project" value="InterPro"/>
</dbReference>
<dbReference type="EC" id="2.7.13.3" evidence="2"/>
<sequence>MTTDIERGTFRTRARKVLLAAVQGLTLAVAVLPCGVAFLCLTLVSVALIPLGIGLFTTPAILTGVRALADVRRRLAAQWCGVRIPAVYRPLPASGNPWTRTVALLRDPQVRRDVLWLPVDFTAGFVTALLPALLLCYPLEGFLLAAGLWRPYASGTGDTYWYAFVPVSDRTSAFGAAGLAAVLLVVAYRLVPGMLTAHFRLTRAVLGGDAELAERVRVLTETRRDAVDTSAAELRRIERDLHDGAQARLVAMGMDLGTIASLVERDPAQAKELLAQARRNSAEALEELRDLVRGIHPPVLAERGLGDALRALALRLALPTEVTVELPGRAEAPVESAAYFAVSEVLTNAVKHAGADRIWVDAHHTDGRLRITVTDNGKGGAAVGAGSGLTGVERRLGTFDGVLAVSSPAGGPTMVTMEIPCVLS</sequence>
<feature type="transmembrane region" description="Helical" evidence="9">
    <location>
        <begin position="17"/>
        <end position="38"/>
    </location>
</feature>
<dbReference type="Pfam" id="PF07730">
    <property type="entry name" value="HisKA_3"/>
    <property type="match status" value="1"/>
</dbReference>
<dbReference type="InterPro" id="IPR011712">
    <property type="entry name" value="Sig_transdc_His_kin_sub3_dim/P"/>
</dbReference>
<evidence type="ECO:0000256" key="9">
    <source>
        <dbReference type="SAM" id="Phobius"/>
    </source>
</evidence>
<evidence type="ECO:0000256" key="1">
    <source>
        <dbReference type="ARBA" id="ARBA00000085"/>
    </source>
</evidence>
<dbReference type="Pfam" id="PF02518">
    <property type="entry name" value="HATPase_c"/>
    <property type="match status" value="1"/>
</dbReference>
<evidence type="ECO:0000256" key="7">
    <source>
        <dbReference type="ARBA" id="ARBA00022840"/>
    </source>
</evidence>
<name>A0A6I6MUE7_9ACTN</name>
<dbReference type="SUPFAM" id="SSF55874">
    <property type="entry name" value="ATPase domain of HSP90 chaperone/DNA topoisomerase II/histidine kinase"/>
    <property type="match status" value="1"/>
</dbReference>
<dbReference type="GO" id="GO:0005524">
    <property type="term" value="F:ATP binding"/>
    <property type="evidence" value="ECO:0007669"/>
    <property type="project" value="UniProtKB-KW"/>
</dbReference>
<keyword evidence="12" id="KW-1185">Reference proteome</keyword>
<evidence type="ECO:0000256" key="5">
    <source>
        <dbReference type="ARBA" id="ARBA00022741"/>
    </source>
</evidence>
<dbReference type="Gene3D" id="1.20.5.1930">
    <property type="match status" value="1"/>
</dbReference>
<keyword evidence="3" id="KW-0597">Phosphoprotein</keyword>
<dbReference type="Pfam" id="PF13796">
    <property type="entry name" value="Sensor"/>
    <property type="match status" value="1"/>
</dbReference>
<keyword evidence="5" id="KW-0547">Nucleotide-binding</keyword>
<feature type="domain" description="Histidine kinase/HSP90-like ATPase" evidence="10">
    <location>
        <begin position="333"/>
        <end position="423"/>
    </location>
</feature>
<dbReference type="InterPro" id="IPR025828">
    <property type="entry name" value="Put_sensor_dom"/>
</dbReference>
<evidence type="ECO:0000256" key="4">
    <source>
        <dbReference type="ARBA" id="ARBA00022679"/>
    </source>
</evidence>
<dbReference type="KEGG" id="sbro:GQF42_14080"/>
<dbReference type="PANTHER" id="PTHR24421">
    <property type="entry name" value="NITRATE/NITRITE SENSOR PROTEIN NARX-RELATED"/>
    <property type="match status" value="1"/>
</dbReference>
<keyword evidence="4" id="KW-0808">Transferase</keyword>
<accession>A0A6I6MUE7</accession>
<dbReference type="CDD" id="cd16917">
    <property type="entry name" value="HATPase_UhpB-NarQ-NarX-like"/>
    <property type="match status" value="1"/>
</dbReference>
<feature type="transmembrane region" description="Helical" evidence="9">
    <location>
        <begin position="44"/>
        <end position="65"/>
    </location>
</feature>
<feature type="transmembrane region" description="Helical" evidence="9">
    <location>
        <begin position="172"/>
        <end position="191"/>
    </location>
</feature>